<reference evidence="2 3" key="1">
    <citation type="journal article" date="2024" name="Nat. Commun.">
        <title>Phylogenomics reveals the evolutionary origins of lichenization in chlorophyte algae.</title>
        <authorList>
            <person name="Puginier C."/>
            <person name="Libourel C."/>
            <person name="Otte J."/>
            <person name="Skaloud P."/>
            <person name="Haon M."/>
            <person name="Grisel S."/>
            <person name="Petersen M."/>
            <person name="Berrin J.G."/>
            <person name="Delaux P.M."/>
            <person name="Dal Grande F."/>
            <person name="Keller J."/>
        </authorList>
    </citation>
    <scope>NUCLEOTIDE SEQUENCE [LARGE SCALE GENOMIC DNA]</scope>
    <source>
        <strain evidence="2 3">SAG 245.80</strain>
    </source>
</reference>
<evidence type="ECO:0000256" key="1">
    <source>
        <dbReference type="SAM" id="Phobius"/>
    </source>
</evidence>
<dbReference type="AlphaFoldDB" id="A0AAW1SID4"/>
<comment type="caution">
    <text evidence="2">The sequence shown here is derived from an EMBL/GenBank/DDBJ whole genome shotgun (WGS) entry which is preliminary data.</text>
</comment>
<keyword evidence="1" id="KW-0812">Transmembrane</keyword>
<dbReference type="EMBL" id="JALJOU010000003">
    <property type="protein sequence ID" value="KAK9845421.1"/>
    <property type="molecule type" value="Genomic_DNA"/>
</dbReference>
<keyword evidence="1" id="KW-1133">Transmembrane helix</keyword>
<accession>A0AAW1SID4</accession>
<gene>
    <name evidence="2" type="ORF">WJX81_006113</name>
</gene>
<proteinExistence type="predicted"/>
<keyword evidence="1" id="KW-0472">Membrane</keyword>
<evidence type="ECO:0000313" key="2">
    <source>
        <dbReference type="EMBL" id="KAK9845421.1"/>
    </source>
</evidence>
<protein>
    <submittedName>
        <fullName evidence="2">Uncharacterized protein</fullName>
    </submittedName>
</protein>
<sequence>MARDSGMVDLFSKVAWGGVWGAFLFLIPLRKVVARWWVRALVYGCGPSLVQILVVFPLTTPYGVGGVGLGALTPAFVFVFNTVGWSIPAYAYFRLHGFEDVGRASHSRANADDALLPS</sequence>
<dbReference type="Proteomes" id="UP001445335">
    <property type="component" value="Unassembled WGS sequence"/>
</dbReference>
<feature type="transmembrane region" description="Helical" evidence="1">
    <location>
        <begin position="71"/>
        <end position="93"/>
    </location>
</feature>
<feature type="transmembrane region" description="Helical" evidence="1">
    <location>
        <begin position="40"/>
        <end position="59"/>
    </location>
</feature>
<keyword evidence="3" id="KW-1185">Reference proteome</keyword>
<evidence type="ECO:0000313" key="3">
    <source>
        <dbReference type="Proteomes" id="UP001445335"/>
    </source>
</evidence>
<name>A0AAW1SID4_9CHLO</name>
<organism evidence="2 3">
    <name type="scientific">Elliptochloris bilobata</name>
    <dbReference type="NCBI Taxonomy" id="381761"/>
    <lineage>
        <taxon>Eukaryota</taxon>
        <taxon>Viridiplantae</taxon>
        <taxon>Chlorophyta</taxon>
        <taxon>core chlorophytes</taxon>
        <taxon>Trebouxiophyceae</taxon>
        <taxon>Trebouxiophyceae incertae sedis</taxon>
        <taxon>Elliptochloris clade</taxon>
        <taxon>Elliptochloris</taxon>
    </lineage>
</organism>
<feature type="transmembrane region" description="Helical" evidence="1">
    <location>
        <begin position="14"/>
        <end position="33"/>
    </location>
</feature>